<accession>A0A0A9GJ81</accession>
<reference evidence="1" key="1">
    <citation type="submission" date="2014-09" db="EMBL/GenBank/DDBJ databases">
        <authorList>
            <person name="Magalhaes I.L.F."/>
            <person name="Oliveira U."/>
            <person name="Santos F.R."/>
            <person name="Vidigal T.H.D.A."/>
            <person name="Brescovit A.D."/>
            <person name="Santos A.J."/>
        </authorList>
    </citation>
    <scope>NUCLEOTIDE SEQUENCE</scope>
    <source>
        <tissue evidence="1">Shoot tissue taken approximately 20 cm above the soil surface</tissue>
    </source>
</reference>
<dbReference type="EMBL" id="GBRH01172741">
    <property type="protein sequence ID" value="JAE25155.1"/>
    <property type="molecule type" value="Transcribed_RNA"/>
</dbReference>
<dbReference type="AlphaFoldDB" id="A0A0A9GJ81"/>
<evidence type="ECO:0000313" key="1">
    <source>
        <dbReference type="EMBL" id="JAE25155.1"/>
    </source>
</evidence>
<reference evidence="1" key="2">
    <citation type="journal article" date="2015" name="Data Brief">
        <title>Shoot transcriptome of the giant reed, Arundo donax.</title>
        <authorList>
            <person name="Barrero R.A."/>
            <person name="Guerrero F.D."/>
            <person name="Moolhuijzen P."/>
            <person name="Goolsby J.A."/>
            <person name="Tidwell J."/>
            <person name="Bellgard S.E."/>
            <person name="Bellgard M.I."/>
        </authorList>
    </citation>
    <scope>NUCLEOTIDE SEQUENCE</scope>
    <source>
        <tissue evidence="1">Shoot tissue taken approximately 20 cm above the soil surface</tissue>
    </source>
</reference>
<proteinExistence type="predicted"/>
<organism evidence="1">
    <name type="scientific">Arundo donax</name>
    <name type="common">Giant reed</name>
    <name type="synonym">Donax arundinaceus</name>
    <dbReference type="NCBI Taxonomy" id="35708"/>
    <lineage>
        <taxon>Eukaryota</taxon>
        <taxon>Viridiplantae</taxon>
        <taxon>Streptophyta</taxon>
        <taxon>Embryophyta</taxon>
        <taxon>Tracheophyta</taxon>
        <taxon>Spermatophyta</taxon>
        <taxon>Magnoliopsida</taxon>
        <taxon>Liliopsida</taxon>
        <taxon>Poales</taxon>
        <taxon>Poaceae</taxon>
        <taxon>PACMAD clade</taxon>
        <taxon>Arundinoideae</taxon>
        <taxon>Arundineae</taxon>
        <taxon>Arundo</taxon>
    </lineage>
</organism>
<sequence length="81" mass="9526">MAVVKPNDDMVTREMQLSNALIRKIKGSKPDVLISDLQTRIKNQFNISIMSKMIGFFYPQNFIIEFPSPRLQQLKYREHVQ</sequence>
<name>A0A0A9GJ81_ARUDO</name>
<protein>
    <submittedName>
        <fullName evidence="1">Uncharacterized protein</fullName>
    </submittedName>
</protein>